<comment type="caution">
    <text evidence="2">The sequence shown here is derived from an EMBL/GenBank/DDBJ whole genome shotgun (WGS) entry which is preliminary data.</text>
</comment>
<dbReference type="RefSeq" id="WP_187018697.1">
    <property type="nucleotide sequence ID" value="NZ_JACOPB010000001.1"/>
</dbReference>
<dbReference type="SUPFAM" id="SSF53850">
    <property type="entry name" value="Periplasmic binding protein-like II"/>
    <property type="match status" value="1"/>
</dbReference>
<accession>A0ABR7H067</accession>
<dbReference type="Pfam" id="PF13379">
    <property type="entry name" value="NMT1_2"/>
    <property type="match status" value="1"/>
</dbReference>
<dbReference type="PANTHER" id="PTHR30024:SF2">
    <property type="entry name" value="ABC TRANSPORTER SUBSTRATE-BINDING PROTEIN"/>
    <property type="match status" value="1"/>
</dbReference>
<keyword evidence="1" id="KW-0812">Transmembrane</keyword>
<reference evidence="2 3" key="1">
    <citation type="submission" date="2020-08" db="EMBL/GenBank/DDBJ databases">
        <title>Genome public.</title>
        <authorList>
            <person name="Liu C."/>
            <person name="Sun Q."/>
        </authorList>
    </citation>
    <scope>NUCLEOTIDE SEQUENCE [LARGE SCALE GENOMIC DNA]</scope>
    <source>
        <strain evidence="2 3">NSJ-66</strain>
    </source>
</reference>
<gene>
    <name evidence="2" type="ORF">H8S75_01220</name>
</gene>
<proteinExistence type="predicted"/>
<keyword evidence="1" id="KW-0472">Membrane</keyword>
<evidence type="ECO:0000313" key="2">
    <source>
        <dbReference type="EMBL" id="MBC5706573.1"/>
    </source>
</evidence>
<evidence type="ECO:0000313" key="3">
    <source>
        <dbReference type="Proteomes" id="UP000634672"/>
    </source>
</evidence>
<protein>
    <submittedName>
        <fullName evidence="2">ABC transporter substrate-binding protein</fullName>
    </submittedName>
</protein>
<dbReference type="Proteomes" id="UP000634672">
    <property type="component" value="Unassembled WGS sequence"/>
</dbReference>
<evidence type="ECO:0000256" key="1">
    <source>
        <dbReference type="SAM" id="Phobius"/>
    </source>
</evidence>
<keyword evidence="3" id="KW-1185">Reference proteome</keyword>
<feature type="transmembrane region" description="Helical" evidence="1">
    <location>
        <begin position="39"/>
        <end position="57"/>
    </location>
</feature>
<dbReference type="Gene3D" id="3.40.190.10">
    <property type="entry name" value="Periplasmic binding protein-like II"/>
    <property type="match status" value="2"/>
</dbReference>
<name>A0ABR7H067_9FIRM</name>
<sequence length="352" mass="38705">MNTDMYTDMCTDMNSNIIADIIADIRADLNTGKRHRPSFIRSALLILSAAAVLILPGCGGKKAPSVGIAEQYGIAYAPLQIMKEQKLLEKRLPGVEINWKQFGGPTGIREGMMNGEIDFGFMGVSPVLIGIDNGMKWRYATGISSNEVAIVTRNDIHSLTELTPKDRISILSPACTQHVLLCMLAGQQLGDPHALDNQLVSMSHPDSVNALLSATEITAHVSTPPYITQESDGGMHVMATGEEIVGQPFTFITGVAMEEFHDNRREYYDAVIDALQEAIDYINSNMEEASQLLAPLYGISQEELYRQMGRDGTIYSSELNGVEIFNRQMAEMGFLSEELPADSLFFDNVVHH</sequence>
<organism evidence="2 3">
    <name type="scientific">Hungatella hominis</name>
    <dbReference type="NCBI Taxonomy" id="2763050"/>
    <lineage>
        <taxon>Bacteria</taxon>
        <taxon>Bacillati</taxon>
        <taxon>Bacillota</taxon>
        <taxon>Clostridia</taxon>
        <taxon>Lachnospirales</taxon>
        <taxon>Lachnospiraceae</taxon>
        <taxon>Hungatella</taxon>
    </lineage>
</organism>
<keyword evidence="1" id="KW-1133">Transmembrane helix</keyword>
<dbReference type="PANTHER" id="PTHR30024">
    <property type="entry name" value="ALIPHATIC SULFONATES-BINDING PROTEIN-RELATED"/>
    <property type="match status" value="1"/>
</dbReference>
<dbReference type="EMBL" id="JACOPB010000001">
    <property type="protein sequence ID" value="MBC5706573.1"/>
    <property type="molecule type" value="Genomic_DNA"/>
</dbReference>